<sequence>MEDLAFKKIIPVFVTRSFSSMSFKAVEKINRKFSIRISQQNGGALKDECPKKAMTRKHRTTSNSRDCISSSCRQSIYRMLTPEEEKSRLHWREGEKQ</sequence>
<dbReference type="AlphaFoldDB" id="A0A8X6PUP3"/>
<evidence type="ECO:0000313" key="1">
    <source>
        <dbReference type="EMBL" id="GFT84114.1"/>
    </source>
</evidence>
<name>A0A8X6PUP3_NEPPI</name>
<comment type="caution">
    <text evidence="1">The sequence shown here is derived from an EMBL/GenBank/DDBJ whole genome shotgun (WGS) entry which is preliminary data.</text>
</comment>
<keyword evidence="2" id="KW-1185">Reference proteome</keyword>
<proteinExistence type="predicted"/>
<accession>A0A8X6PUP3</accession>
<organism evidence="1 2">
    <name type="scientific">Nephila pilipes</name>
    <name type="common">Giant wood spider</name>
    <name type="synonym">Nephila maculata</name>
    <dbReference type="NCBI Taxonomy" id="299642"/>
    <lineage>
        <taxon>Eukaryota</taxon>
        <taxon>Metazoa</taxon>
        <taxon>Ecdysozoa</taxon>
        <taxon>Arthropoda</taxon>
        <taxon>Chelicerata</taxon>
        <taxon>Arachnida</taxon>
        <taxon>Araneae</taxon>
        <taxon>Araneomorphae</taxon>
        <taxon>Entelegynae</taxon>
        <taxon>Araneoidea</taxon>
        <taxon>Nephilidae</taxon>
        <taxon>Nephila</taxon>
    </lineage>
</organism>
<dbReference type="EMBL" id="BMAW01023693">
    <property type="protein sequence ID" value="GFT84114.1"/>
    <property type="molecule type" value="Genomic_DNA"/>
</dbReference>
<gene>
    <name evidence="1" type="ORF">NPIL_547981</name>
</gene>
<protein>
    <submittedName>
        <fullName evidence="1">Uncharacterized protein</fullName>
    </submittedName>
</protein>
<dbReference type="Proteomes" id="UP000887013">
    <property type="component" value="Unassembled WGS sequence"/>
</dbReference>
<reference evidence="1" key="1">
    <citation type="submission" date="2020-08" db="EMBL/GenBank/DDBJ databases">
        <title>Multicomponent nature underlies the extraordinary mechanical properties of spider dragline silk.</title>
        <authorList>
            <person name="Kono N."/>
            <person name="Nakamura H."/>
            <person name="Mori M."/>
            <person name="Yoshida Y."/>
            <person name="Ohtoshi R."/>
            <person name="Malay A.D."/>
            <person name="Moran D.A.P."/>
            <person name="Tomita M."/>
            <person name="Numata K."/>
            <person name="Arakawa K."/>
        </authorList>
    </citation>
    <scope>NUCLEOTIDE SEQUENCE</scope>
</reference>
<evidence type="ECO:0000313" key="2">
    <source>
        <dbReference type="Proteomes" id="UP000887013"/>
    </source>
</evidence>